<evidence type="ECO:0000313" key="4">
    <source>
        <dbReference type="Proteomes" id="UP000316921"/>
    </source>
</evidence>
<name>A0A518BFS8_9BACT</name>
<reference evidence="3 4" key="1">
    <citation type="submission" date="2019-02" db="EMBL/GenBank/DDBJ databases">
        <title>Deep-cultivation of Planctomycetes and their phenomic and genomic characterization uncovers novel biology.</title>
        <authorList>
            <person name="Wiegand S."/>
            <person name="Jogler M."/>
            <person name="Boedeker C."/>
            <person name="Pinto D."/>
            <person name="Vollmers J."/>
            <person name="Rivas-Marin E."/>
            <person name="Kohn T."/>
            <person name="Peeters S.H."/>
            <person name="Heuer A."/>
            <person name="Rast P."/>
            <person name="Oberbeckmann S."/>
            <person name="Bunk B."/>
            <person name="Jeske O."/>
            <person name="Meyerdierks A."/>
            <person name="Storesund J.E."/>
            <person name="Kallscheuer N."/>
            <person name="Luecker S."/>
            <person name="Lage O.M."/>
            <person name="Pohl T."/>
            <person name="Merkel B.J."/>
            <person name="Hornburger P."/>
            <person name="Mueller R.-W."/>
            <person name="Bruemmer F."/>
            <person name="Labrenz M."/>
            <person name="Spormann A.M."/>
            <person name="Op den Camp H."/>
            <person name="Overmann J."/>
            <person name="Amann R."/>
            <person name="Jetten M.S.M."/>
            <person name="Mascher T."/>
            <person name="Medema M.H."/>
            <person name="Devos D.P."/>
            <person name="Kaster A.-K."/>
            <person name="Ovreas L."/>
            <person name="Rohde M."/>
            <person name="Galperin M.Y."/>
            <person name="Jogler C."/>
        </authorList>
    </citation>
    <scope>NUCLEOTIDE SEQUENCE [LARGE SCALE GENOMIC DNA]</scope>
    <source>
        <strain evidence="3 4">Pla133</strain>
    </source>
</reference>
<dbReference type="Gene3D" id="2.40.360.20">
    <property type="match status" value="1"/>
</dbReference>
<evidence type="ECO:0000313" key="3">
    <source>
        <dbReference type="EMBL" id="QDU65822.1"/>
    </source>
</evidence>
<feature type="signal peptide" evidence="1">
    <location>
        <begin position="1"/>
        <end position="34"/>
    </location>
</feature>
<protein>
    <recommendedName>
        <fullName evidence="2">DUF3108 domain-containing protein</fullName>
    </recommendedName>
</protein>
<dbReference type="PROSITE" id="PS51257">
    <property type="entry name" value="PROKAR_LIPOPROTEIN"/>
    <property type="match status" value="1"/>
</dbReference>
<dbReference type="AlphaFoldDB" id="A0A518BFS8"/>
<evidence type="ECO:0000256" key="1">
    <source>
        <dbReference type="SAM" id="SignalP"/>
    </source>
</evidence>
<dbReference type="Proteomes" id="UP000316921">
    <property type="component" value="Chromosome"/>
</dbReference>
<proteinExistence type="predicted"/>
<dbReference type="Pfam" id="PF21347">
    <property type="entry name" value="DUF3108_like"/>
    <property type="match status" value="1"/>
</dbReference>
<dbReference type="InterPro" id="IPR049279">
    <property type="entry name" value="DUF3108-like"/>
</dbReference>
<dbReference type="EMBL" id="CP036287">
    <property type="protein sequence ID" value="QDU65822.1"/>
    <property type="molecule type" value="Genomic_DNA"/>
</dbReference>
<dbReference type="RefSeq" id="WP_145062809.1">
    <property type="nucleotide sequence ID" value="NZ_CP036287.1"/>
</dbReference>
<feature type="chain" id="PRO_5021815249" description="DUF3108 domain-containing protein" evidence="1">
    <location>
        <begin position="35"/>
        <end position="232"/>
    </location>
</feature>
<accession>A0A518BFS8</accession>
<keyword evidence="1" id="KW-0732">Signal</keyword>
<dbReference type="KEGG" id="pbap:Pla133_08880"/>
<organism evidence="3 4">
    <name type="scientific">Engelhardtia mirabilis</name>
    <dbReference type="NCBI Taxonomy" id="2528011"/>
    <lineage>
        <taxon>Bacteria</taxon>
        <taxon>Pseudomonadati</taxon>
        <taxon>Planctomycetota</taxon>
        <taxon>Planctomycetia</taxon>
        <taxon>Planctomycetia incertae sedis</taxon>
        <taxon>Engelhardtia</taxon>
    </lineage>
</organism>
<evidence type="ECO:0000259" key="2">
    <source>
        <dbReference type="Pfam" id="PF21347"/>
    </source>
</evidence>
<keyword evidence="4" id="KW-1185">Reference proteome</keyword>
<feature type="domain" description="DUF3108" evidence="2">
    <location>
        <begin position="166"/>
        <end position="213"/>
    </location>
</feature>
<sequence precursor="true">MNARTQPSTSHQRPGRNLALVAALAVAALGSSCASTKDALPPGAGLRAHDRTMPSGAVTYAQPNWMAGDELIFRRGDRIELRFVVREGTDGGFVLEDPIQGRAMVLDSTLAQLGERDVDDDEFDVSFDPFDPSYSWPLWVGKRWTGEYTLRTEDGDVPIVAHYHCDAVESVETPAGTFEALRIWRRDRVNAEGNYLERTSVEWFAPEVGYMVKRLEDGLSTVLVEFHTQASS</sequence>
<gene>
    <name evidence="3" type="ORF">Pla133_08880</name>
</gene>